<evidence type="ECO:0000313" key="2">
    <source>
        <dbReference type="EMBL" id="VYT20749.1"/>
    </source>
</evidence>
<keyword evidence="1" id="KW-0732">Signal</keyword>
<evidence type="ECO:0000256" key="1">
    <source>
        <dbReference type="SAM" id="SignalP"/>
    </source>
</evidence>
<dbReference type="PROSITE" id="PS51257">
    <property type="entry name" value="PROKAR_LIPOPROTEIN"/>
    <property type="match status" value="1"/>
</dbReference>
<organism evidence="2">
    <name type="scientific">Akkermansia muciniphila</name>
    <dbReference type="NCBI Taxonomy" id="239935"/>
    <lineage>
        <taxon>Bacteria</taxon>
        <taxon>Pseudomonadati</taxon>
        <taxon>Verrucomicrobiota</taxon>
        <taxon>Verrucomicrobiia</taxon>
        <taxon>Verrucomicrobiales</taxon>
        <taxon>Akkermansiaceae</taxon>
        <taxon>Akkermansia</taxon>
    </lineage>
</organism>
<dbReference type="EMBL" id="CACRSS010000020">
    <property type="protein sequence ID" value="VYT20749.1"/>
    <property type="molecule type" value="Genomic_DNA"/>
</dbReference>
<evidence type="ECO:0008006" key="3">
    <source>
        <dbReference type="Google" id="ProtNLM"/>
    </source>
</evidence>
<proteinExistence type="predicted"/>
<gene>
    <name evidence="2" type="ORF">AMLFYP55_01078</name>
</gene>
<accession>A0A6N2US49</accession>
<dbReference type="AlphaFoldDB" id="A0A6N2US49"/>
<feature type="signal peptide" evidence="1">
    <location>
        <begin position="1"/>
        <end position="24"/>
    </location>
</feature>
<protein>
    <recommendedName>
        <fullName evidence="3">Lipoprotein</fullName>
    </recommendedName>
</protein>
<name>A0A6N2US49_9BACT</name>
<reference evidence="2" key="1">
    <citation type="submission" date="2019-11" db="EMBL/GenBank/DDBJ databases">
        <authorList>
            <person name="Feng L."/>
        </authorList>
    </citation>
    <scope>NUCLEOTIDE SEQUENCE</scope>
    <source>
        <strain evidence="2">AMuciniphilaLFYP55</strain>
    </source>
</reference>
<sequence length="175" mass="19537">MPVKAMRYGIWTRWAAAAVFASLAACTAEEWAQFNKEMEQNQRAAAERRVKYRKIRVQCSDWEMADTAAASLSSKGFRVMYPGEDGYGAVATVSKTAQEHVLIRNGNYFTTLPGPNTRPGYRTKVTVTVHNLAGRKLAEYQGESVPSESFHRMEAARSACRKAIGKMPSSTSIYW</sequence>
<feature type="chain" id="PRO_5026849659" description="Lipoprotein" evidence="1">
    <location>
        <begin position="25"/>
        <end position="175"/>
    </location>
</feature>